<keyword evidence="3" id="KW-0540">Nuclease</keyword>
<feature type="non-terminal residue" evidence="3">
    <location>
        <position position="1"/>
    </location>
</feature>
<dbReference type="RefSeq" id="WP_139203784.1">
    <property type="nucleotide sequence ID" value="NZ_FOCX01000084.1"/>
</dbReference>
<dbReference type="InterPro" id="IPR007560">
    <property type="entry name" value="Restrct_endonuc_IV_Mrr"/>
</dbReference>
<name>A0A1H8WY28_9EURY</name>
<dbReference type="Pfam" id="PF04471">
    <property type="entry name" value="Mrr_cat"/>
    <property type="match status" value="1"/>
</dbReference>
<dbReference type="GO" id="GO:0015666">
    <property type="term" value="F:restriction endodeoxyribonuclease activity"/>
    <property type="evidence" value="ECO:0007669"/>
    <property type="project" value="TreeGrafter"/>
</dbReference>
<dbReference type="PANTHER" id="PTHR30015">
    <property type="entry name" value="MRR RESTRICTION SYSTEM PROTEIN"/>
    <property type="match status" value="1"/>
</dbReference>
<feature type="domain" description="Restriction endonuclease type IV Mrr" evidence="2">
    <location>
        <begin position="5"/>
        <end position="64"/>
    </location>
</feature>
<organism evidence="3 4">
    <name type="scientific">Halorientalis persicus</name>
    <dbReference type="NCBI Taxonomy" id="1367881"/>
    <lineage>
        <taxon>Archaea</taxon>
        <taxon>Methanobacteriati</taxon>
        <taxon>Methanobacteriota</taxon>
        <taxon>Stenosarchaea group</taxon>
        <taxon>Halobacteria</taxon>
        <taxon>Halobacteriales</taxon>
        <taxon>Haloarculaceae</taxon>
        <taxon>Halorientalis</taxon>
    </lineage>
</organism>
<dbReference type="PANTHER" id="PTHR30015:SF7">
    <property type="entry name" value="TYPE IV METHYL-DIRECTED RESTRICTION ENZYME ECOKMRR"/>
    <property type="match status" value="1"/>
</dbReference>
<evidence type="ECO:0000313" key="3">
    <source>
        <dbReference type="EMBL" id="SEP32008.1"/>
    </source>
</evidence>
<dbReference type="InterPro" id="IPR011856">
    <property type="entry name" value="tRNA_endonuc-like_dom_sf"/>
</dbReference>
<feature type="compositionally biased region" description="Basic and acidic residues" evidence="1">
    <location>
        <begin position="172"/>
        <end position="181"/>
    </location>
</feature>
<keyword evidence="3" id="KW-0378">Hydrolase</keyword>
<keyword evidence="4" id="KW-1185">Reference proteome</keyword>
<reference evidence="4" key="1">
    <citation type="submission" date="2016-10" db="EMBL/GenBank/DDBJ databases">
        <authorList>
            <person name="Varghese N."/>
            <person name="Submissions S."/>
        </authorList>
    </citation>
    <scope>NUCLEOTIDE SEQUENCE [LARGE SCALE GENOMIC DNA]</scope>
    <source>
        <strain evidence="4">IBRC-M 10043</strain>
    </source>
</reference>
<feature type="region of interest" description="Disordered" evidence="1">
    <location>
        <begin position="63"/>
        <end position="90"/>
    </location>
</feature>
<dbReference type="SUPFAM" id="SSF52980">
    <property type="entry name" value="Restriction endonuclease-like"/>
    <property type="match status" value="1"/>
</dbReference>
<dbReference type="OrthoDB" id="141004at2157"/>
<dbReference type="InterPro" id="IPR011335">
    <property type="entry name" value="Restrct_endonuc-II-like"/>
</dbReference>
<gene>
    <name evidence="3" type="ORF">SAMN05216388_10842</name>
</gene>
<sequence>KKKGIQIAVQAKHYSPGNKVGSPAIQRAAGLLARQDIDRVLVVTTSSFTSDAIEVAENRGVELQTTRRSEGGVDQSTEPANDLDWEDRDDKDTPIVNCPNCQKTFKRTGWFPFVSHFLECEMPKERPEGLTNEKWRKIQQEVEKRKTDDSATDSNGDSKNASIIGQVSQKGSGRDGDPEKHISLENLSSIEKRLAEVYKEYIPNWERKSNRILYFNFNNQCSDIPPNFPSLSGRKNSCYIIQGSIHKIKHFSNSDSTFRRFQKTVKIYGWEIIKSEINRPKEQSKNTKTGDDRVSFTFTIDTRCRNEIDAKKQAKISSLILDNIFNKDVSKVQIISGLPKENSKHHYSLSDS</sequence>
<evidence type="ECO:0000259" key="2">
    <source>
        <dbReference type="Pfam" id="PF04471"/>
    </source>
</evidence>
<protein>
    <submittedName>
        <fullName evidence="3">Restriction endonuclease</fullName>
    </submittedName>
</protein>
<dbReference type="AlphaFoldDB" id="A0A1H8WY28"/>
<dbReference type="EMBL" id="FOCX01000084">
    <property type="protein sequence ID" value="SEP32008.1"/>
    <property type="molecule type" value="Genomic_DNA"/>
</dbReference>
<keyword evidence="3" id="KW-0255">Endonuclease</keyword>
<evidence type="ECO:0000256" key="1">
    <source>
        <dbReference type="SAM" id="MobiDB-lite"/>
    </source>
</evidence>
<dbReference type="GO" id="GO:0003677">
    <property type="term" value="F:DNA binding"/>
    <property type="evidence" value="ECO:0007669"/>
    <property type="project" value="InterPro"/>
</dbReference>
<evidence type="ECO:0000313" key="4">
    <source>
        <dbReference type="Proteomes" id="UP000198775"/>
    </source>
</evidence>
<feature type="compositionally biased region" description="Polar residues" evidence="1">
    <location>
        <begin position="152"/>
        <end position="171"/>
    </location>
</feature>
<dbReference type="InterPro" id="IPR052906">
    <property type="entry name" value="Type_IV_Methyl-Rstrct_Enzyme"/>
</dbReference>
<proteinExistence type="predicted"/>
<feature type="region of interest" description="Disordered" evidence="1">
    <location>
        <begin position="141"/>
        <end position="181"/>
    </location>
</feature>
<dbReference type="Gene3D" id="3.40.1350.10">
    <property type="match status" value="1"/>
</dbReference>
<dbReference type="Proteomes" id="UP000198775">
    <property type="component" value="Unassembled WGS sequence"/>
</dbReference>
<dbReference type="GO" id="GO:0009307">
    <property type="term" value="P:DNA restriction-modification system"/>
    <property type="evidence" value="ECO:0007669"/>
    <property type="project" value="InterPro"/>
</dbReference>
<accession>A0A1H8WY28</accession>